<name>A0ABV3AD95_9ACTN</name>
<evidence type="ECO:0000313" key="1">
    <source>
        <dbReference type="EMBL" id="MEU5709926.1"/>
    </source>
</evidence>
<sequence length="49" mass="5627">MPEQRRYDVDRTDENNPRIVIAQPGNRNAMTIDEAQAVIDEAAVRDDEK</sequence>
<keyword evidence="2" id="KW-1185">Reference proteome</keyword>
<dbReference type="Proteomes" id="UP001551011">
    <property type="component" value="Unassembled WGS sequence"/>
</dbReference>
<organism evidence="1 2">
    <name type="scientific">Streptomyces flaveolus</name>
    <dbReference type="NCBI Taxonomy" id="67297"/>
    <lineage>
        <taxon>Bacteria</taxon>
        <taxon>Bacillati</taxon>
        <taxon>Actinomycetota</taxon>
        <taxon>Actinomycetes</taxon>
        <taxon>Kitasatosporales</taxon>
        <taxon>Streptomycetaceae</taxon>
        <taxon>Streptomyces</taxon>
    </lineage>
</organism>
<gene>
    <name evidence="1" type="ORF">AB0H04_24125</name>
</gene>
<proteinExistence type="predicted"/>
<dbReference type="EMBL" id="JBFAEG010000017">
    <property type="protein sequence ID" value="MEU5709926.1"/>
    <property type="molecule type" value="Genomic_DNA"/>
</dbReference>
<accession>A0ABV3AD95</accession>
<evidence type="ECO:0000313" key="2">
    <source>
        <dbReference type="Proteomes" id="UP001551011"/>
    </source>
</evidence>
<protein>
    <submittedName>
        <fullName evidence="1">Uncharacterized protein</fullName>
    </submittedName>
</protein>
<comment type="caution">
    <text evidence="1">The sequence shown here is derived from an EMBL/GenBank/DDBJ whole genome shotgun (WGS) entry which is preliminary data.</text>
</comment>
<reference evidence="1 2" key="1">
    <citation type="submission" date="2024-06" db="EMBL/GenBank/DDBJ databases">
        <title>The Natural Products Discovery Center: Release of the First 8490 Sequenced Strains for Exploring Actinobacteria Biosynthetic Diversity.</title>
        <authorList>
            <person name="Kalkreuter E."/>
            <person name="Kautsar S.A."/>
            <person name="Yang D."/>
            <person name="Bader C.D."/>
            <person name="Teijaro C.N."/>
            <person name="Fluegel L."/>
            <person name="Davis C.M."/>
            <person name="Simpson J.R."/>
            <person name="Lauterbach L."/>
            <person name="Steele A.D."/>
            <person name="Gui C."/>
            <person name="Meng S."/>
            <person name="Li G."/>
            <person name="Viehrig K."/>
            <person name="Ye F."/>
            <person name="Su P."/>
            <person name="Kiefer A.F."/>
            <person name="Nichols A."/>
            <person name="Cepeda A.J."/>
            <person name="Yan W."/>
            <person name="Fan B."/>
            <person name="Jiang Y."/>
            <person name="Adhikari A."/>
            <person name="Zheng C.-J."/>
            <person name="Schuster L."/>
            <person name="Cowan T.M."/>
            <person name="Smanski M.J."/>
            <person name="Chevrette M.G."/>
            <person name="De Carvalho L.P.S."/>
            <person name="Shen B."/>
        </authorList>
    </citation>
    <scope>NUCLEOTIDE SEQUENCE [LARGE SCALE GENOMIC DNA]</scope>
    <source>
        <strain evidence="1 2">NPDC020594</strain>
    </source>
</reference>
<dbReference type="RefSeq" id="WP_359258411.1">
    <property type="nucleotide sequence ID" value="NZ_JBFAEG010000017.1"/>
</dbReference>